<organism evidence="1 2">
    <name type="scientific">Jatrophihabitans lederbergiae</name>
    <dbReference type="NCBI Taxonomy" id="3075547"/>
    <lineage>
        <taxon>Bacteria</taxon>
        <taxon>Bacillati</taxon>
        <taxon>Actinomycetota</taxon>
        <taxon>Actinomycetes</taxon>
        <taxon>Jatrophihabitantales</taxon>
        <taxon>Jatrophihabitantaceae</taxon>
        <taxon>Jatrophihabitans</taxon>
    </lineage>
</organism>
<proteinExistence type="predicted"/>
<sequence length="171" mass="18836">MGAELLGGVAVLLPLGNRYAALALIRQLVEVEYLAWAFVEDEPEAANWLRSTPQERRRRWQPGQLRARSAGRFRGTDYGRHCEMGGHPTPDARRALPDHVDRFPVGLCWYEAATHGVSIWEYVKAAAEKLGYGDVIEGLSSATSLDPAVATWRASDRLHALLAGASAPFQL</sequence>
<evidence type="ECO:0000313" key="2">
    <source>
        <dbReference type="Proteomes" id="UP001183176"/>
    </source>
</evidence>
<reference evidence="2" key="1">
    <citation type="submission" date="2023-07" db="EMBL/GenBank/DDBJ databases">
        <title>30 novel species of actinomycetes from the DSMZ collection.</title>
        <authorList>
            <person name="Nouioui I."/>
        </authorList>
    </citation>
    <scope>NUCLEOTIDE SEQUENCE [LARGE SCALE GENOMIC DNA]</scope>
    <source>
        <strain evidence="2">DSM 44399</strain>
    </source>
</reference>
<gene>
    <name evidence="1" type="ORF">RM423_18655</name>
</gene>
<dbReference type="Proteomes" id="UP001183176">
    <property type="component" value="Unassembled WGS sequence"/>
</dbReference>
<protein>
    <submittedName>
        <fullName evidence="1">Uncharacterized protein</fullName>
    </submittedName>
</protein>
<keyword evidence="2" id="KW-1185">Reference proteome</keyword>
<dbReference type="RefSeq" id="WP_311424553.1">
    <property type="nucleotide sequence ID" value="NZ_JAVREH010000038.1"/>
</dbReference>
<evidence type="ECO:0000313" key="1">
    <source>
        <dbReference type="EMBL" id="MDT0263407.1"/>
    </source>
</evidence>
<dbReference type="EMBL" id="JAVREH010000038">
    <property type="protein sequence ID" value="MDT0263407.1"/>
    <property type="molecule type" value="Genomic_DNA"/>
</dbReference>
<name>A0ABU2JEP4_9ACTN</name>
<comment type="caution">
    <text evidence="1">The sequence shown here is derived from an EMBL/GenBank/DDBJ whole genome shotgun (WGS) entry which is preliminary data.</text>
</comment>
<accession>A0ABU2JEP4</accession>